<dbReference type="eggNOG" id="ENOG5033DSG">
    <property type="taxonomic scope" value="Bacteria"/>
</dbReference>
<evidence type="ECO:0008006" key="4">
    <source>
        <dbReference type="Google" id="ProtNLM"/>
    </source>
</evidence>
<evidence type="ECO:0000313" key="2">
    <source>
        <dbReference type="EMBL" id="KGX88187.1"/>
    </source>
</evidence>
<dbReference type="PROSITE" id="PS51257">
    <property type="entry name" value="PROKAR_LIPOPROTEIN"/>
    <property type="match status" value="1"/>
</dbReference>
<dbReference type="STRING" id="1385512.N784_10655"/>
<gene>
    <name evidence="2" type="ORF">N784_10655</name>
</gene>
<dbReference type="Proteomes" id="UP000030401">
    <property type="component" value="Unassembled WGS sequence"/>
</dbReference>
<comment type="caution">
    <text evidence="2">The sequence shown here is derived from an EMBL/GenBank/DDBJ whole genome shotgun (WGS) entry which is preliminary data.</text>
</comment>
<dbReference type="AlphaFoldDB" id="A0A0A5HX25"/>
<dbReference type="Pfam" id="PF11518">
    <property type="entry name" value="DUF3221"/>
    <property type="match status" value="1"/>
</dbReference>
<keyword evidence="1" id="KW-0732">Signal</keyword>
<accession>A0A0A5HX25</accession>
<feature type="signal peptide" evidence="1">
    <location>
        <begin position="1"/>
        <end position="19"/>
    </location>
</feature>
<dbReference type="RefSeq" id="WP_052127117.1">
    <property type="nucleotide sequence ID" value="NZ_AVPG01000003.1"/>
</dbReference>
<dbReference type="OrthoDB" id="2603210at2"/>
<organism evidence="2 3">
    <name type="scientific">Pontibacillus litoralis JSM 072002</name>
    <dbReference type="NCBI Taxonomy" id="1385512"/>
    <lineage>
        <taxon>Bacteria</taxon>
        <taxon>Bacillati</taxon>
        <taxon>Bacillota</taxon>
        <taxon>Bacilli</taxon>
        <taxon>Bacillales</taxon>
        <taxon>Bacillaceae</taxon>
        <taxon>Pontibacillus</taxon>
    </lineage>
</organism>
<proteinExistence type="predicted"/>
<sequence>MKYVILVFVFSLLTGCGIAKESPDLTGYVMDRQDNNFLVVSDTPIDYSETGGVSEFYNAVWVSGSEAEVPEGEKVQVWFYEGIAESYPGHGKAKEINIVPSTMPEGADLTEAEALGLALESSHTSSFSMYAVQSITYEAKQDQWNISFIETMTRKEYEIMIDDHLS</sequence>
<reference evidence="2 3" key="1">
    <citation type="submission" date="2013-08" db="EMBL/GenBank/DDBJ databases">
        <authorList>
            <person name="Huang J."/>
            <person name="Wang G."/>
        </authorList>
    </citation>
    <scope>NUCLEOTIDE SEQUENCE [LARGE SCALE GENOMIC DNA]</scope>
    <source>
        <strain evidence="2 3">JSM 072002</strain>
    </source>
</reference>
<dbReference type="InterPro" id="IPR021598">
    <property type="entry name" value="DUF3221"/>
</dbReference>
<feature type="chain" id="PRO_5039222455" description="DUF3221 domain-containing protein" evidence="1">
    <location>
        <begin position="20"/>
        <end position="166"/>
    </location>
</feature>
<evidence type="ECO:0000313" key="3">
    <source>
        <dbReference type="Proteomes" id="UP000030401"/>
    </source>
</evidence>
<keyword evidence="3" id="KW-1185">Reference proteome</keyword>
<protein>
    <recommendedName>
        <fullName evidence="4">DUF3221 domain-containing protein</fullName>
    </recommendedName>
</protein>
<dbReference type="EMBL" id="AVPG01000003">
    <property type="protein sequence ID" value="KGX88187.1"/>
    <property type="molecule type" value="Genomic_DNA"/>
</dbReference>
<evidence type="ECO:0000256" key="1">
    <source>
        <dbReference type="SAM" id="SignalP"/>
    </source>
</evidence>
<name>A0A0A5HX25_9BACI</name>